<evidence type="ECO:0000313" key="1">
    <source>
        <dbReference type="EMBL" id="PWN53618.1"/>
    </source>
</evidence>
<keyword evidence="2" id="KW-1185">Reference proteome</keyword>
<evidence type="ECO:0000313" key="2">
    <source>
        <dbReference type="Proteomes" id="UP000245626"/>
    </source>
</evidence>
<dbReference type="Proteomes" id="UP000245626">
    <property type="component" value="Unassembled WGS sequence"/>
</dbReference>
<dbReference type="EMBL" id="KZ819717">
    <property type="protein sequence ID" value="PWN53618.1"/>
    <property type="molecule type" value="Genomic_DNA"/>
</dbReference>
<proteinExistence type="predicted"/>
<protein>
    <submittedName>
        <fullName evidence="1">Uncharacterized protein</fullName>
    </submittedName>
</protein>
<gene>
    <name evidence="1" type="ORF">IE53DRAFT_137399</name>
</gene>
<accession>A0ACD0P638</accession>
<name>A0ACD0P638_9BASI</name>
<organism evidence="1 2">
    <name type="scientific">Violaceomyces palustris</name>
    <dbReference type="NCBI Taxonomy" id="1673888"/>
    <lineage>
        <taxon>Eukaryota</taxon>
        <taxon>Fungi</taxon>
        <taxon>Dikarya</taxon>
        <taxon>Basidiomycota</taxon>
        <taxon>Ustilaginomycotina</taxon>
        <taxon>Ustilaginomycetes</taxon>
        <taxon>Violaceomycetales</taxon>
        <taxon>Violaceomycetaceae</taxon>
        <taxon>Violaceomyces</taxon>
    </lineage>
</organism>
<reference evidence="1 2" key="1">
    <citation type="journal article" date="2018" name="Mol. Biol. Evol.">
        <title>Broad Genomic Sampling Reveals a Smut Pathogenic Ancestry of the Fungal Clade Ustilaginomycotina.</title>
        <authorList>
            <person name="Kijpornyongpan T."/>
            <person name="Mondo S.J."/>
            <person name="Barry K."/>
            <person name="Sandor L."/>
            <person name="Lee J."/>
            <person name="Lipzen A."/>
            <person name="Pangilinan J."/>
            <person name="LaButti K."/>
            <person name="Hainaut M."/>
            <person name="Henrissat B."/>
            <person name="Grigoriev I.V."/>
            <person name="Spatafora J.W."/>
            <person name="Aime M.C."/>
        </authorList>
    </citation>
    <scope>NUCLEOTIDE SEQUENCE [LARGE SCALE GENOMIC DNA]</scope>
    <source>
        <strain evidence="1 2">SA 807</strain>
    </source>
</reference>
<sequence length="176" mass="19882">MEPTTKDHHGTEFQETCETREEEGGRRWREGEQEKGRNSKKEVVDRWGGAALAVMLLNLLRPLQPKISLPVAASAFSSQLPFPPSLFPRPVSVYISLFFAHPRVLPISDVSVIQRHIFSEGVPLTRFPSFHHPISIKHLHSIIQSNKSCPPPPSLLFSSFTWPFPCTFSSTTQPRN</sequence>